<proteinExistence type="inferred from homology"/>
<dbReference type="SMART" id="SM00129">
    <property type="entry name" value="KISc"/>
    <property type="match status" value="1"/>
</dbReference>
<dbReference type="InterPro" id="IPR001752">
    <property type="entry name" value="Kinesin_motor_dom"/>
</dbReference>
<dbReference type="GO" id="GO:0005874">
    <property type="term" value="C:microtubule"/>
    <property type="evidence" value="ECO:0007669"/>
    <property type="project" value="UniProtKB-KW"/>
</dbReference>
<evidence type="ECO:0000256" key="4">
    <source>
        <dbReference type="PROSITE-ProRule" id="PRU00283"/>
    </source>
</evidence>
<dbReference type="PANTHER" id="PTHR47968:SF36">
    <property type="entry name" value="KINESIN HEAVY CHAIN ISOFORM X1"/>
    <property type="match status" value="1"/>
</dbReference>
<dbReference type="Pfam" id="PF00225">
    <property type="entry name" value="Kinesin"/>
    <property type="match status" value="1"/>
</dbReference>
<evidence type="ECO:0000256" key="1">
    <source>
        <dbReference type="ARBA" id="ARBA00022701"/>
    </source>
</evidence>
<dbReference type="EMBL" id="GG662552">
    <property type="protein sequence ID" value="EAS01911.2"/>
    <property type="molecule type" value="Genomic_DNA"/>
</dbReference>
<sequence length="969" mass="112002">MSKRVKSFVRIRPYIHSQDGKNKLFEFDINDRKSLINIESTEFAFDQIFREDQNNIMIYSKALQPYIQDALRGINTTVFAYGQTCSGKTHTIFGHKESEKGIIYSALEDIFSLNNQGDIKVKALVSFYEIYNEQINDLLGERDDIPIKEINGSFILANLAEHMVQSSEEAIDLLKFGNSNKAMGCSYLHEKSSRSHCVFRLHLAIKDKGLCEINFVDLAGSEILTDSYGSQQQKETKNINMSLFNLKNVIFSLSENAAFIPYRNSALTKLLQNSLGGNSQTAIFCMVSPLECHIQHSKRTLSFGQTASKIINNLLIEKPIYKKESDVIKEHVKINEQKISFNTPLKDQINQDLQNEYKIFDNQIQLYTYGDPKSANLAIVLPAYGSCGRKCMAYSYDALVEKNFYIISLDYPGQNSSGGQKLNVRGHEQSVPFLDKIIKQEFDKYNNIILMGYDYGAALAMNYGLVNNPKVKQIFSFHPAWSQDLAFLKDLKQKVVLLWVTAEQLHPLQQGEKMNKIIPKCKLIKLNCGKFNAEKPKKAYKCIGDQVTQQIIDNLDPIFQKSQEQLNKQIREQIDDEQKQTDQINQIEQGDVKQEEKKEEEIEYDLDELLNNKEQYLYYKKNIRGACLRKEINKQKQEPKQYLFLQEPNPNSSQKDLQKWAIGRFKELLLSGDLQEYYKGYLNSTPLRTQAIKLFGNLPTLIPYESDLDKFKLIWGEQNLPKNMEKISDFPAFLRGRQVHVKTKVGTQVFEKDYLEYKEDGEECITHKSYIQNYNQDEGTFQVKVLPDKIIKVEEQEIYRLNCPTNFHGNPLQEGLVFEDGIKCKYQDLITKAKLMEAALSISDLVGQLDYSLNFEQSPNNEYQVNDQNIQIQQKCVERISKCIDLIHLVQEGIHPSRYIAFECGKLAYFGQGNNNFKFTIKTTFFIFSRKLPYIGFCGLCFFTSIQSYFRDRSQIQGRCFTKVWQRDQ</sequence>
<dbReference type="STRING" id="312017.Q23ZE6"/>
<dbReference type="Gene3D" id="3.40.850.10">
    <property type="entry name" value="Kinesin motor domain"/>
    <property type="match status" value="1"/>
</dbReference>
<accession>Q23ZE6</accession>
<name>Q23ZE6_TETTS</name>
<feature type="binding site" evidence="4">
    <location>
        <begin position="82"/>
        <end position="89"/>
    </location>
    <ligand>
        <name>ATP</name>
        <dbReference type="ChEBI" id="CHEBI:30616"/>
    </ligand>
</feature>
<dbReference type="KEGG" id="tet:TTHERM_00787170"/>
<feature type="coiled-coil region" evidence="5">
    <location>
        <begin position="560"/>
        <end position="612"/>
    </location>
</feature>
<evidence type="ECO:0000256" key="3">
    <source>
        <dbReference type="ARBA" id="ARBA00023175"/>
    </source>
</evidence>
<dbReference type="RefSeq" id="XP_001022156.2">
    <property type="nucleotide sequence ID" value="XM_001022156.2"/>
</dbReference>
<dbReference type="GO" id="GO:0007018">
    <property type="term" value="P:microtubule-based movement"/>
    <property type="evidence" value="ECO:0007669"/>
    <property type="project" value="InterPro"/>
</dbReference>
<keyword evidence="4" id="KW-0067">ATP-binding</keyword>
<dbReference type="GO" id="GO:0005524">
    <property type="term" value="F:ATP binding"/>
    <property type="evidence" value="ECO:0007669"/>
    <property type="project" value="UniProtKB-UniRule"/>
</dbReference>
<feature type="domain" description="Kinesin motor" evidence="6">
    <location>
        <begin position="4"/>
        <end position="310"/>
    </location>
</feature>
<evidence type="ECO:0000256" key="5">
    <source>
        <dbReference type="SAM" id="Coils"/>
    </source>
</evidence>
<dbReference type="Proteomes" id="UP000009168">
    <property type="component" value="Unassembled WGS sequence"/>
</dbReference>
<dbReference type="PRINTS" id="PR00380">
    <property type="entry name" value="KINESINHEAVY"/>
</dbReference>
<dbReference type="eggNOG" id="KOG0242">
    <property type="taxonomic scope" value="Eukaryota"/>
</dbReference>
<keyword evidence="1" id="KW-0493">Microtubule</keyword>
<dbReference type="InterPro" id="IPR027640">
    <property type="entry name" value="Kinesin-like_fam"/>
</dbReference>
<dbReference type="InterPro" id="IPR027417">
    <property type="entry name" value="P-loop_NTPase"/>
</dbReference>
<dbReference type="PROSITE" id="PS50067">
    <property type="entry name" value="KINESIN_MOTOR_2"/>
    <property type="match status" value="1"/>
</dbReference>
<dbReference type="Gene3D" id="3.40.50.1820">
    <property type="entry name" value="alpha/beta hydrolase"/>
    <property type="match status" value="1"/>
</dbReference>
<dbReference type="GeneID" id="7831201"/>
<reference evidence="8" key="1">
    <citation type="journal article" date="2006" name="PLoS Biol.">
        <title>Macronuclear genome sequence of the ciliate Tetrahymena thermophila, a model eukaryote.</title>
        <authorList>
            <person name="Eisen J.A."/>
            <person name="Coyne R.S."/>
            <person name="Wu M."/>
            <person name="Wu D."/>
            <person name="Thiagarajan M."/>
            <person name="Wortman J.R."/>
            <person name="Badger J.H."/>
            <person name="Ren Q."/>
            <person name="Amedeo P."/>
            <person name="Jones K.M."/>
            <person name="Tallon L.J."/>
            <person name="Delcher A.L."/>
            <person name="Salzberg S.L."/>
            <person name="Silva J.C."/>
            <person name="Haas B.J."/>
            <person name="Majoros W.H."/>
            <person name="Farzad M."/>
            <person name="Carlton J.M."/>
            <person name="Smith R.K. Jr."/>
            <person name="Garg J."/>
            <person name="Pearlman R.E."/>
            <person name="Karrer K.M."/>
            <person name="Sun L."/>
            <person name="Manning G."/>
            <person name="Elde N.C."/>
            <person name="Turkewitz A.P."/>
            <person name="Asai D.J."/>
            <person name="Wilkes D.E."/>
            <person name="Wang Y."/>
            <person name="Cai H."/>
            <person name="Collins K."/>
            <person name="Stewart B.A."/>
            <person name="Lee S.R."/>
            <person name="Wilamowska K."/>
            <person name="Weinberg Z."/>
            <person name="Ruzzo W.L."/>
            <person name="Wloga D."/>
            <person name="Gaertig J."/>
            <person name="Frankel J."/>
            <person name="Tsao C.-C."/>
            <person name="Gorovsky M.A."/>
            <person name="Keeling P.J."/>
            <person name="Waller R.F."/>
            <person name="Patron N.J."/>
            <person name="Cherry J.M."/>
            <person name="Stover N.A."/>
            <person name="Krieger C.J."/>
            <person name="del Toro C."/>
            <person name="Ryder H.F."/>
            <person name="Williamson S.C."/>
            <person name="Barbeau R.A."/>
            <person name="Hamilton E.P."/>
            <person name="Orias E."/>
        </authorList>
    </citation>
    <scope>NUCLEOTIDE SEQUENCE [LARGE SCALE GENOMIC DNA]</scope>
    <source>
        <strain evidence="8">SB210</strain>
    </source>
</reference>
<dbReference type="GO" id="GO:0008017">
    <property type="term" value="F:microtubule binding"/>
    <property type="evidence" value="ECO:0007669"/>
    <property type="project" value="InterPro"/>
</dbReference>
<evidence type="ECO:0000313" key="8">
    <source>
        <dbReference type="Proteomes" id="UP000009168"/>
    </source>
</evidence>
<dbReference type="AlphaFoldDB" id="Q23ZE6"/>
<keyword evidence="2 5" id="KW-0175">Coiled coil</keyword>
<gene>
    <name evidence="7" type="ORF">TTHERM_00787170</name>
</gene>
<evidence type="ECO:0000259" key="6">
    <source>
        <dbReference type="PROSITE" id="PS50067"/>
    </source>
</evidence>
<dbReference type="InterPro" id="IPR029058">
    <property type="entry name" value="AB_hydrolase_fold"/>
</dbReference>
<evidence type="ECO:0000256" key="2">
    <source>
        <dbReference type="ARBA" id="ARBA00023054"/>
    </source>
</evidence>
<dbReference type="GO" id="GO:0003777">
    <property type="term" value="F:microtubule motor activity"/>
    <property type="evidence" value="ECO:0007669"/>
    <property type="project" value="InterPro"/>
</dbReference>
<dbReference type="HOGENOM" id="CLU_287372_0_0_1"/>
<dbReference type="SUPFAM" id="SSF52540">
    <property type="entry name" value="P-loop containing nucleoside triphosphate hydrolases"/>
    <property type="match status" value="1"/>
</dbReference>
<dbReference type="PANTHER" id="PTHR47968">
    <property type="entry name" value="CENTROMERE PROTEIN E"/>
    <property type="match status" value="1"/>
</dbReference>
<keyword evidence="3 4" id="KW-0505">Motor protein</keyword>
<keyword evidence="8" id="KW-1185">Reference proteome</keyword>
<organism evidence="7 8">
    <name type="scientific">Tetrahymena thermophila (strain SB210)</name>
    <dbReference type="NCBI Taxonomy" id="312017"/>
    <lineage>
        <taxon>Eukaryota</taxon>
        <taxon>Sar</taxon>
        <taxon>Alveolata</taxon>
        <taxon>Ciliophora</taxon>
        <taxon>Intramacronucleata</taxon>
        <taxon>Oligohymenophorea</taxon>
        <taxon>Hymenostomatida</taxon>
        <taxon>Tetrahymenina</taxon>
        <taxon>Tetrahymenidae</taxon>
        <taxon>Tetrahymena</taxon>
    </lineage>
</organism>
<dbReference type="InParanoid" id="Q23ZE6"/>
<dbReference type="InterPro" id="IPR036961">
    <property type="entry name" value="Kinesin_motor_dom_sf"/>
</dbReference>
<protein>
    <submittedName>
        <fullName evidence="7">Kinesin motor domain protein</fullName>
    </submittedName>
</protein>
<dbReference type="SUPFAM" id="SSF53474">
    <property type="entry name" value="alpha/beta-Hydrolases"/>
    <property type="match status" value="1"/>
</dbReference>
<comment type="similarity">
    <text evidence="4">Belongs to the TRAFAC class myosin-kinesin ATPase superfamily. Kinesin family.</text>
</comment>
<keyword evidence="4" id="KW-0547">Nucleotide-binding</keyword>
<dbReference type="OrthoDB" id="18779at2759"/>
<evidence type="ECO:0000313" key="7">
    <source>
        <dbReference type="EMBL" id="EAS01911.2"/>
    </source>
</evidence>